<dbReference type="GO" id="GO:0004674">
    <property type="term" value="F:protein serine/threonine kinase activity"/>
    <property type="evidence" value="ECO:0007669"/>
    <property type="project" value="TreeGrafter"/>
</dbReference>
<dbReference type="InterPro" id="IPR008266">
    <property type="entry name" value="Tyr_kinase_AS"/>
</dbReference>
<dbReference type="Pfam" id="PF00069">
    <property type="entry name" value="Pkinase"/>
    <property type="match status" value="1"/>
</dbReference>
<evidence type="ECO:0000313" key="8">
    <source>
        <dbReference type="Proteomes" id="UP000037600"/>
    </source>
</evidence>
<dbReference type="Gene3D" id="3.30.200.20">
    <property type="entry name" value="Phosphorylase Kinase, domain 1"/>
    <property type="match status" value="1"/>
</dbReference>
<dbReference type="SMART" id="SM00220">
    <property type="entry name" value="S_TKc"/>
    <property type="match status" value="1"/>
</dbReference>
<reference evidence="7 8" key="1">
    <citation type="submission" date="2015-04" db="EMBL/GenBank/DDBJ databases">
        <title>Draft Genome Sequence of the Novel Agar-Digesting Marine Bacterium Q1.</title>
        <authorList>
            <person name="Li Y."/>
            <person name="Li D."/>
            <person name="Chen G."/>
            <person name="Du Z."/>
        </authorList>
    </citation>
    <scope>NUCLEOTIDE SEQUENCE [LARGE SCALE GENOMIC DNA]</scope>
    <source>
        <strain evidence="7 8">Q1</strain>
    </source>
</reference>
<evidence type="ECO:0000256" key="5">
    <source>
        <dbReference type="PROSITE-ProRule" id="PRU10141"/>
    </source>
</evidence>
<dbReference type="InterPro" id="IPR000719">
    <property type="entry name" value="Prot_kinase_dom"/>
</dbReference>
<dbReference type="RefSeq" id="WP_048694469.1">
    <property type="nucleotide sequence ID" value="NZ_KQ130500.1"/>
</dbReference>
<sequence length="230" mass="26094">MSNFYDLFIELSKEPNPEVSEIYKNLVQHSPKKASKLLNLLSHKQKDSDLLFEKIYEPLMQMDDPDNRIGRLINGKYRLIELIGQGGMSDVYKAERIDGLIEQVVAVKYFSLAHSYDDAMVTIKGEAQILEKLDHQHIASFIDVGFDETGEPNILMEYIAGETLHRFLQSNPEPKTLKKIEHTFRQALAHAESKGVKHGDISLNNVLVDHDGNANIIDFDIASTEPRCVD</sequence>
<feature type="domain" description="Protein kinase" evidence="6">
    <location>
        <begin position="77"/>
        <end position="230"/>
    </location>
</feature>
<evidence type="ECO:0000256" key="2">
    <source>
        <dbReference type="ARBA" id="ARBA00022741"/>
    </source>
</evidence>
<name>A0A0J8GUA3_9ALTE</name>
<protein>
    <recommendedName>
        <fullName evidence="6">Protein kinase domain-containing protein</fullName>
    </recommendedName>
</protein>
<comment type="caution">
    <text evidence="7">The sequence shown here is derived from an EMBL/GenBank/DDBJ whole genome shotgun (WGS) entry which is preliminary data.</text>
</comment>
<accession>A0A0J8GUA3</accession>
<dbReference type="PROSITE" id="PS00109">
    <property type="entry name" value="PROTEIN_KINASE_TYR"/>
    <property type="match status" value="1"/>
</dbReference>
<dbReference type="InterPro" id="IPR011009">
    <property type="entry name" value="Kinase-like_dom_sf"/>
</dbReference>
<dbReference type="PATRIC" id="fig|1513271.3.peg.3184"/>
<dbReference type="SUPFAM" id="SSF56112">
    <property type="entry name" value="Protein kinase-like (PK-like)"/>
    <property type="match status" value="1"/>
</dbReference>
<dbReference type="GO" id="GO:0005524">
    <property type="term" value="F:ATP binding"/>
    <property type="evidence" value="ECO:0007669"/>
    <property type="project" value="UniProtKB-UniRule"/>
</dbReference>
<keyword evidence="1" id="KW-0808">Transferase</keyword>
<dbReference type="InterPro" id="IPR017441">
    <property type="entry name" value="Protein_kinase_ATP_BS"/>
</dbReference>
<dbReference type="PANTHER" id="PTHR43289:SF34">
    <property type="entry name" value="SERINE_THREONINE-PROTEIN KINASE YBDM-RELATED"/>
    <property type="match status" value="1"/>
</dbReference>
<dbReference type="PROSITE" id="PS00107">
    <property type="entry name" value="PROTEIN_KINASE_ATP"/>
    <property type="match status" value="1"/>
</dbReference>
<organism evidence="7 8">
    <name type="scientific">Catenovulum maritimum</name>
    <dbReference type="NCBI Taxonomy" id="1513271"/>
    <lineage>
        <taxon>Bacteria</taxon>
        <taxon>Pseudomonadati</taxon>
        <taxon>Pseudomonadota</taxon>
        <taxon>Gammaproteobacteria</taxon>
        <taxon>Alteromonadales</taxon>
        <taxon>Alteromonadaceae</taxon>
        <taxon>Catenovulum</taxon>
    </lineage>
</organism>
<keyword evidence="8" id="KW-1185">Reference proteome</keyword>
<dbReference type="AlphaFoldDB" id="A0A0J8GUA3"/>
<dbReference type="EMBL" id="LAZL01000028">
    <property type="protein sequence ID" value="KMT64268.1"/>
    <property type="molecule type" value="Genomic_DNA"/>
</dbReference>
<proteinExistence type="predicted"/>
<evidence type="ECO:0000259" key="6">
    <source>
        <dbReference type="PROSITE" id="PS50011"/>
    </source>
</evidence>
<dbReference type="PROSITE" id="PS50011">
    <property type="entry name" value="PROTEIN_KINASE_DOM"/>
    <property type="match status" value="1"/>
</dbReference>
<keyword evidence="4 5" id="KW-0067">ATP-binding</keyword>
<evidence type="ECO:0000313" key="7">
    <source>
        <dbReference type="EMBL" id="KMT64268.1"/>
    </source>
</evidence>
<dbReference type="PANTHER" id="PTHR43289">
    <property type="entry name" value="MITOGEN-ACTIVATED PROTEIN KINASE KINASE KINASE 20-RELATED"/>
    <property type="match status" value="1"/>
</dbReference>
<keyword evidence="2 5" id="KW-0547">Nucleotide-binding</keyword>
<dbReference type="OrthoDB" id="9801841at2"/>
<gene>
    <name evidence="7" type="ORF">XM47_15455</name>
</gene>
<dbReference type="Gene3D" id="1.10.510.10">
    <property type="entry name" value="Transferase(Phosphotransferase) domain 1"/>
    <property type="match status" value="1"/>
</dbReference>
<evidence type="ECO:0000256" key="4">
    <source>
        <dbReference type="ARBA" id="ARBA00022840"/>
    </source>
</evidence>
<dbReference type="Proteomes" id="UP000037600">
    <property type="component" value="Unassembled WGS sequence"/>
</dbReference>
<feature type="binding site" evidence="5">
    <location>
        <position position="108"/>
    </location>
    <ligand>
        <name>ATP</name>
        <dbReference type="ChEBI" id="CHEBI:30616"/>
    </ligand>
</feature>
<evidence type="ECO:0000256" key="3">
    <source>
        <dbReference type="ARBA" id="ARBA00022777"/>
    </source>
</evidence>
<keyword evidence="3" id="KW-0418">Kinase</keyword>
<dbReference type="STRING" id="1513271.XM47_15455"/>
<evidence type="ECO:0000256" key="1">
    <source>
        <dbReference type="ARBA" id="ARBA00022679"/>
    </source>
</evidence>